<feature type="compositionally biased region" description="Basic and acidic residues" evidence="1">
    <location>
        <begin position="389"/>
        <end position="405"/>
    </location>
</feature>
<feature type="compositionally biased region" description="Low complexity" evidence="1">
    <location>
        <begin position="308"/>
        <end position="326"/>
    </location>
</feature>
<feature type="compositionally biased region" description="Polar residues" evidence="1">
    <location>
        <begin position="415"/>
        <end position="427"/>
    </location>
</feature>
<feature type="compositionally biased region" description="Low complexity" evidence="1">
    <location>
        <begin position="206"/>
        <end position="216"/>
    </location>
</feature>
<proteinExistence type="predicted"/>
<feature type="compositionally biased region" description="Low complexity" evidence="1">
    <location>
        <begin position="1"/>
        <end position="12"/>
    </location>
</feature>
<feature type="compositionally biased region" description="Polar residues" evidence="1">
    <location>
        <begin position="621"/>
        <end position="635"/>
    </location>
</feature>
<feature type="compositionally biased region" description="Low complexity" evidence="1">
    <location>
        <begin position="363"/>
        <end position="373"/>
    </location>
</feature>
<feature type="compositionally biased region" description="Polar residues" evidence="1">
    <location>
        <begin position="105"/>
        <end position="120"/>
    </location>
</feature>
<evidence type="ECO:0000313" key="3">
    <source>
        <dbReference type="Proteomes" id="UP001153069"/>
    </source>
</evidence>
<feature type="compositionally biased region" description="Low complexity" evidence="1">
    <location>
        <begin position="534"/>
        <end position="550"/>
    </location>
</feature>
<evidence type="ECO:0000256" key="1">
    <source>
        <dbReference type="SAM" id="MobiDB-lite"/>
    </source>
</evidence>
<gene>
    <name evidence="2" type="ORF">SEMRO_1630_G287210.1</name>
</gene>
<protein>
    <submittedName>
        <fullName evidence="2">Uncharacterized protein</fullName>
    </submittedName>
</protein>
<feature type="compositionally biased region" description="Polar residues" evidence="1">
    <location>
        <begin position="260"/>
        <end position="269"/>
    </location>
</feature>
<feature type="compositionally biased region" description="Low complexity" evidence="1">
    <location>
        <begin position="898"/>
        <end position="907"/>
    </location>
</feature>
<feature type="compositionally biased region" description="Basic and acidic residues" evidence="1">
    <location>
        <begin position="133"/>
        <end position="149"/>
    </location>
</feature>
<accession>A0A9N8ET87</accession>
<feature type="region of interest" description="Disordered" evidence="1">
    <location>
        <begin position="1"/>
        <end position="32"/>
    </location>
</feature>
<sequence length="958" mass="105145">MKYSLLSSSSSLKVESPTSMCKVKRRSSKSDQNKYDSIFKWEDYAGLMVQQDLDAKDSKHSTIEDGSGIYDWEKHRRRHSANDSAKEQGKERRRRSRRSTKSSGLPPTSNSSDSGTTTADSRGKTVRRCSTRGRVEANLRHTQSMDESSKSSTSAGSSKTLRRVKSTDSATVKRADGDARSRRQDSTKEGNTDDNKASRPRRRSRSLGSSIQGRGSNDTRRTRRSRRSSQDSCCSLDEAKSYGDKASSPRRRSSSVGSSILRTESNNAPQSRRSRHSSQDSCCSSDEAKRGSNKASSSHRRSRSLGCSIHSRGSSSIHSRGSSSAPRTRRSRRSSQDVPSEHITNEAKTDDEQLSNSRRRSRSLGCSILRRGSNNAPQSRRSRSSKRISSSEDTTKEARTDDSRASRPQRRSRSLGCSIQGRGSNDTPRTRRCRRSSQDNSSSDEAKTGRGKPSSPRRRSRSLGSSILGKDSTNAPRSRRSGRSSQDSSSSDEAKSDSGKASRPIRRSRSLGCSIHSRGSSKAPRTRRSHHSSNDSSSSVGSSILSTESSNAPRTRRSRRPLQDTSSSDEAKKDSNKASSPRRRSRSVGSSILRTESNNTPRSRRSGRSSHGAPDDKGEQASVNEQILSLTSLFSEQEGKAEGNIEKPIDAAATNLHEDVLASMEQRSNLSRTFLANQRSSSWRSLFDDKQPDICSDDPLETKDSSSCWSKRGSIEILDFGPSIHDILDSGPSLHESYHGSGSSFVVPRVKTTTVTRGKTLHSSFHGFDRAFNAFHDECKDSKQTVAAKAEDQAAGPEDSTEAPEDAGLHDDDKLASFERRSKRRSKPTRSFDNGLSKSFRSLFHDQDPETGRDDLVKRFHESCASLPSSSLDSQSQQSKRFSTSVFDSESSLHESSHNSGISHNSGSSVVVAPMVKPNTRSSLPSKTLHSYLYGSIGAFNESKGLAELDEFACLGSS</sequence>
<feature type="region of interest" description="Disordered" evidence="1">
    <location>
        <begin position="53"/>
        <end position="644"/>
    </location>
</feature>
<feature type="compositionally biased region" description="Basic and acidic residues" evidence="1">
    <location>
        <begin position="807"/>
        <end position="820"/>
    </location>
</feature>
<comment type="caution">
    <text evidence="2">The sequence shown here is derived from an EMBL/GenBank/DDBJ whole genome shotgun (WGS) entry which is preliminary data.</text>
</comment>
<dbReference type="Proteomes" id="UP001153069">
    <property type="component" value="Unassembled WGS sequence"/>
</dbReference>
<feature type="compositionally biased region" description="Basic and acidic residues" evidence="1">
    <location>
        <begin position="80"/>
        <end position="90"/>
    </location>
</feature>
<dbReference type="EMBL" id="CAICTM010001628">
    <property type="protein sequence ID" value="CAB9525106.1"/>
    <property type="molecule type" value="Genomic_DNA"/>
</dbReference>
<feature type="region of interest" description="Disordered" evidence="1">
    <location>
        <begin position="783"/>
        <end position="834"/>
    </location>
</feature>
<organism evidence="2 3">
    <name type="scientific">Seminavis robusta</name>
    <dbReference type="NCBI Taxonomy" id="568900"/>
    <lineage>
        <taxon>Eukaryota</taxon>
        <taxon>Sar</taxon>
        <taxon>Stramenopiles</taxon>
        <taxon>Ochrophyta</taxon>
        <taxon>Bacillariophyta</taxon>
        <taxon>Bacillariophyceae</taxon>
        <taxon>Bacillariophycidae</taxon>
        <taxon>Naviculales</taxon>
        <taxon>Naviculaceae</taxon>
        <taxon>Seminavis</taxon>
    </lineage>
</organism>
<feature type="compositionally biased region" description="Basic and acidic residues" evidence="1">
    <location>
        <begin position="171"/>
        <end position="197"/>
    </location>
</feature>
<reference evidence="2" key="1">
    <citation type="submission" date="2020-06" db="EMBL/GenBank/DDBJ databases">
        <authorList>
            <consortium name="Plant Systems Biology data submission"/>
        </authorList>
    </citation>
    <scope>NUCLEOTIDE SEQUENCE</scope>
    <source>
        <strain evidence="2">D6</strain>
    </source>
</reference>
<feature type="compositionally biased region" description="Basic and acidic residues" evidence="1">
    <location>
        <begin position="339"/>
        <end position="351"/>
    </location>
</feature>
<feature type="compositionally biased region" description="Low complexity" evidence="1">
    <location>
        <begin position="150"/>
        <end position="159"/>
    </location>
</feature>
<evidence type="ECO:0000313" key="2">
    <source>
        <dbReference type="EMBL" id="CAB9525106.1"/>
    </source>
</evidence>
<keyword evidence="3" id="KW-1185">Reference proteome</keyword>
<feature type="compositionally biased region" description="Basic and acidic residues" evidence="1">
    <location>
        <begin position="53"/>
        <end position="63"/>
    </location>
</feature>
<feature type="region of interest" description="Disordered" evidence="1">
    <location>
        <begin position="867"/>
        <end position="907"/>
    </location>
</feature>
<feature type="compositionally biased region" description="Low complexity" evidence="1">
    <location>
        <begin position="867"/>
        <end position="890"/>
    </location>
</feature>
<name>A0A9N8ET87_9STRA</name>
<feature type="compositionally biased region" description="Basic residues" evidence="1">
    <location>
        <begin position="91"/>
        <end position="100"/>
    </location>
</feature>
<dbReference type="AlphaFoldDB" id="A0A9N8ET87"/>